<feature type="binding site" evidence="5">
    <location>
        <position position="111"/>
    </location>
    <ligand>
        <name>Mg(2+)</name>
        <dbReference type="ChEBI" id="CHEBI:18420"/>
    </ligand>
</feature>
<name>A0ABU2DUN4_9MICC</name>
<comment type="function">
    <text evidence="5">Catalyzes the reversible reaction in which hydroxymethyl group from 5,10-methylenetetrahydrofolate is transferred onto alpha-ketoisovalerate to form ketopantoate.</text>
</comment>
<gene>
    <name evidence="5 7" type="primary">panB</name>
    <name evidence="7" type="ORF">RIL96_11695</name>
</gene>
<evidence type="ECO:0000313" key="7">
    <source>
        <dbReference type="EMBL" id="MDR8020224.1"/>
    </source>
</evidence>
<evidence type="ECO:0000256" key="6">
    <source>
        <dbReference type="SAM" id="MobiDB-lite"/>
    </source>
</evidence>
<proteinExistence type="inferred from homology"/>
<keyword evidence="3 5" id="KW-0566">Pantothenate biosynthesis</keyword>
<feature type="binding site" evidence="5">
    <location>
        <position position="141"/>
    </location>
    <ligand>
        <name>3-methyl-2-oxobutanoate</name>
        <dbReference type="ChEBI" id="CHEBI:11851"/>
    </ligand>
</feature>
<dbReference type="PIRSF" id="PIRSF000388">
    <property type="entry name" value="Pantoate_hydroxy_MeTrfase"/>
    <property type="match status" value="1"/>
</dbReference>
<comment type="caution">
    <text evidence="7">The sequence shown here is derived from an EMBL/GenBank/DDBJ whole genome shotgun (WGS) entry which is preliminary data.</text>
</comment>
<dbReference type="NCBIfam" id="NF001452">
    <property type="entry name" value="PRK00311.1"/>
    <property type="match status" value="1"/>
</dbReference>
<keyword evidence="4 5" id="KW-0808">Transferase</keyword>
<comment type="catalytic activity">
    <reaction evidence="5">
        <text>(6R)-5,10-methylene-5,6,7,8-tetrahydrofolate + 3-methyl-2-oxobutanoate + H2O = 2-dehydropantoate + (6S)-5,6,7,8-tetrahydrofolate</text>
        <dbReference type="Rhea" id="RHEA:11824"/>
        <dbReference type="ChEBI" id="CHEBI:11561"/>
        <dbReference type="ChEBI" id="CHEBI:11851"/>
        <dbReference type="ChEBI" id="CHEBI:15377"/>
        <dbReference type="ChEBI" id="CHEBI:15636"/>
        <dbReference type="ChEBI" id="CHEBI:57453"/>
        <dbReference type="EC" id="2.1.2.11"/>
    </reaction>
</comment>
<evidence type="ECO:0000256" key="3">
    <source>
        <dbReference type="ARBA" id="ARBA00022655"/>
    </source>
</evidence>
<dbReference type="Gene3D" id="3.20.20.60">
    <property type="entry name" value="Phosphoenolpyruvate-binding domains"/>
    <property type="match status" value="1"/>
</dbReference>
<dbReference type="Proteomes" id="UP001251870">
    <property type="component" value="Unassembled WGS sequence"/>
</dbReference>
<keyword evidence="5" id="KW-0460">Magnesium</keyword>
<organism evidence="7 8">
    <name type="scientific">Nesterenkonia aerolata</name>
    <dbReference type="NCBI Taxonomy" id="3074079"/>
    <lineage>
        <taxon>Bacteria</taxon>
        <taxon>Bacillati</taxon>
        <taxon>Actinomycetota</taxon>
        <taxon>Actinomycetes</taxon>
        <taxon>Micrococcales</taxon>
        <taxon>Micrococcaceae</taxon>
        <taxon>Nesterenkonia</taxon>
    </lineage>
</organism>
<comment type="pathway">
    <text evidence="5">Cofactor biosynthesis; (R)-pantothenate biosynthesis; (R)-pantoate from 3-methyl-2-oxobutanoate: step 1/2.</text>
</comment>
<evidence type="ECO:0000256" key="5">
    <source>
        <dbReference type="HAMAP-Rule" id="MF_00156"/>
    </source>
</evidence>
<accession>A0ABU2DUN4</accession>
<dbReference type="HAMAP" id="MF_00156">
    <property type="entry name" value="PanB"/>
    <property type="match status" value="1"/>
</dbReference>
<comment type="similarity">
    <text evidence="1 5">Belongs to the PanB family.</text>
</comment>
<dbReference type="InterPro" id="IPR015813">
    <property type="entry name" value="Pyrv/PenolPyrv_kinase-like_dom"/>
</dbReference>
<dbReference type="InterPro" id="IPR040442">
    <property type="entry name" value="Pyrv_kinase-like_dom_sf"/>
</dbReference>
<feature type="region of interest" description="Disordered" evidence="6">
    <location>
        <begin position="1"/>
        <end position="29"/>
    </location>
</feature>
<feature type="binding site" evidence="5">
    <location>
        <position position="72"/>
    </location>
    <ligand>
        <name>Mg(2+)</name>
        <dbReference type="ChEBI" id="CHEBI:18420"/>
    </ligand>
</feature>
<reference evidence="7 8" key="1">
    <citation type="submission" date="2023-09" db="EMBL/GenBank/DDBJ databases">
        <title>Description of three actinobacteria isolated from air of manufacturing shop in a pharmaceutical factory.</title>
        <authorList>
            <person name="Zhang D.-F."/>
        </authorList>
    </citation>
    <scope>NUCLEOTIDE SEQUENCE [LARGE SCALE GENOMIC DNA]</scope>
    <source>
        <strain evidence="7 8">LY-0111</strain>
    </source>
</reference>
<dbReference type="PANTHER" id="PTHR20881">
    <property type="entry name" value="3-METHYL-2-OXOBUTANOATE HYDROXYMETHYLTRANSFERASE"/>
    <property type="match status" value="1"/>
</dbReference>
<evidence type="ECO:0000256" key="4">
    <source>
        <dbReference type="ARBA" id="ARBA00022679"/>
    </source>
</evidence>
<dbReference type="SUPFAM" id="SSF51621">
    <property type="entry name" value="Phosphoenolpyruvate/pyruvate domain"/>
    <property type="match status" value="1"/>
</dbReference>
<dbReference type="EC" id="2.1.2.11" evidence="5"/>
<dbReference type="RefSeq" id="WP_310549204.1">
    <property type="nucleotide sequence ID" value="NZ_JAVKGR010000019.1"/>
</dbReference>
<sequence>MSSDQPAPYGGTSSGTSQPSAQRPALTPSRVRTVHLQQFKDRGERFSMLTSYDAMTTQIFDEAGIEVLLVGDSAANVVLGQESTLRISLEEMVVFASAVTRAASRAMVVVDAPFGTYEASAEQAVHCGVRLMKKSGAHAVKVEADASMADHVRAMVSAGIPVMAHVGFTPQSEHALGGYRIQGRGEAAQTVMNDALALQEAGAFCVLLEMVPADVAAEVDAALRVPTVGIGAGAATTGQVLVWQDMLGLNAGRVPRFVRQYAELRATMSEAVRTYRDEVRSGAFPAQEHSY</sequence>
<feature type="binding site" evidence="5">
    <location>
        <position position="111"/>
    </location>
    <ligand>
        <name>3-methyl-2-oxobutanoate</name>
        <dbReference type="ChEBI" id="CHEBI:11851"/>
    </ligand>
</feature>
<dbReference type="InterPro" id="IPR003700">
    <property type="entry name" value="Pantoate_hydroxy_MeTrfase"/>
</dbReference>
<comment type="subunit">
    <text evidence="2 5">Homodecamer; pentamer of dimers.</text>
</comment>
<feature type="binding site" evidence="5">
    <location>
        <position position="143"/>
    </location>
    <ligand>
        <name>Mg(2+)</name>
        <dbReference type="ChEBI" id="CHEBI:18420"/>
    </ligand>
</feature>
<evidence type="ECO:0000313" key="8">
    <source>
        <dbReference type="Proteomes" id="UP001251870"/>
    </source>
</evidence>
<dbReference type="GO" id="GO:0003864">
    <property type="term" value="F:3-methyl-2-oxobutanoate hydroxymethyltransferase activity"/>
    <property type="evidence" value="ECO:0007669"/>
    <property type="project" value="UniProtKB-EC"/>
</dbReference>
<dbReference type="CDD" id="cd06557">
    <property type="entry name" value="KPHMT-like"/>
    <property type="match status" value="1"/>
</dbReference>
<feature type="active site" description="Proton acceptor" evidence="5">
    <location>
        <position position="209"/>
    </location>
</feature>
<keyword evidence="8" id="KW-1185">Reference proteome</keyword>
<dbReference type="NCBIfam" id="TIGR00222">
    <property type="entry name" value="panB"/>
    <property type="match status" value="1"/>
</dbReference>
<keyword evidence="5" id="KW-0479">Metal-binding</keyword>
<comment type="subcellular location">
    <subcellularLocation>
        <location evidence="5">Cytoplasm</location>
    </subcellularLocation>
</comment>
<dbReference type="PANTHER" id="PTHR20881:SF0">
    <property type="entry name" value="3-METHYL-2-OXOBUTANOATE HYDROXYMETHYLTRANSFERASE"/>
    <property type="match status" value="1"/>
</dbReference>
<protein>
    <recommendedName>
        <fullName evidence="5">3-methyl-2-oxobutanoate hydroxymethyltransferase</fullName>
        <ecNumber evidence="5">2.1.2.11</ecNumber>
    </recommendedName>
    <alternativeName>
        <fullName evidence="5">Ketopantoate hydroxymethyltransferase</fullName>
        <shortName evidence="5">KPHMT</shortName>
    </alternativeName>
</protein>
<evidence type="ECO:0000256" key="1">
    <source>
        <dbReference type="ARBA" id="ARBA00008676"/>
    </source>
</evidence>
<comment type="cofactor">
    <cofactor evidence="5">
        <name>Mg(2+)</name>
        <dbReference type="ChEBI" id="CHEBI:18420"/>
    </cofactor>
    <text evidence="5">Binds 1 Mg(2+) ion per subunit.</text>
</comment>
<feature type="binding site" evidence="5">
    <location>
        <begin position="72"/>
        <end position="73"/>
    </location>
    <ligand>
        <name>3-methyl-2-oxobutanoate</name>
        <dbReference type="ChEBI" id="CHEBI:11851"/>
    </ligand>
</feature>
<keyword evidence="5" id="KW-0963">Cytoplasm</keyword>
<dbReference type="EMBL" id="JAVKGR010000019">
    <property type="protein sequence ID" value="MDR8020224.1"/>
    <property type="molecule type" value="Genomic_DNA"/>
</dbReference>
<dbReference type="Pfam" id="PF02548">
    <property type="entry name" value="Pantoate_transf"/>
    <property type="match status" value="1"/>
</dbReference>
<evidence type="ECO:0000256" key="2">
    <source>
        <dbReference type="ARBA" id="ARBA00011424"/>
    </source>
</evidence>